<keyword evidence="4" id="KW-0592">Phosphate transport</keyword>
<dbReference type="PANTHER" id="PTHR11101">
    <property type="entry name" value="PHOSPHATE TRANSPORTER"/>
    <property type="match status" value="1"/>
</dbReference>
<keyword evidence="7 8" id="KW-0472">Membrane</keyword>
<evidence type="ECO:0000256" key="1">
    <source>
        <dbReference type="ARBA" id="ARBA00004141"/>
    </source>
</evidence>
<dbReference type="PANTHER" id="PTHR11101:SF80">
    <property type="entry name" value="PHOSPHATE TRANSPORTER"/>
    <property type="match status" value="1"/>
</dbReference>
<keyword evidence="6 8" id="KW-1133">Transmembrane helix</keyword>
<evidence type="ECO:0000256" key="6">
    <source>
        <dbReference type="ARBA" id="ARBA00022989"/>
    </source>
</evidence>
<evidence type="ECO:0000256" key="4">
    <source>
        <dbReference type="ARBA" id="ARBA00022592"/>
    </source>
</evidence>
<evidence type="ECO:0000256" key="2">
    <source>
        <dbReference type="ARBA" id="ARBA00009916"/>
    </source>
</evidence>
<comment type="similarity">
    <text evidence="2">Belongs to the inorganic phosphate transporter (PiT) (TC 2.A.20) family.</text>
</comment>
<dbReference type="AlphaFoldDB" id="A0A183BKF8"/>
<reference evidence="9" key="1">
    <citation type="submission" date="2014-05" db="EMBL/GenBank/DDBJ databases">
        <title>The genome and life-stage specific transcriptomes of Globodera pallida elucidate key aspects of plant parasitism by a cyst nematode.</title>
        <authorList>
            <person name="Cotton J.A."/>
            <person name="Lilley C.J."/>
            <person name="Jones L.M."/>
            <person name="Kikuchi T."/>
            <person name="Reid A.J."/>
            <person name="Thorpe P."/>
            <person name="Tsai I.J."/>
            <person name="Beasley H."/>
            <person name="Blok V."/>
            <person name="Cock P.J.A."/>
            <person name="Van den Akker S.E."/>
            <person name="Holroyd N."/>
            <person name="Hunt M."/>
            <person name="Mantelin S."/>
            <person name="Naghra H."/>
            <person name="Pain A."/>
            <person name="Palomares-Rius J.E."/>
            <person name="Zarowiecki M."/>
            <person name="Berriman M."/>
            <person name="Jones J.T."/>
            <person name="Urwin P.E."/>
        </authorList>
    </citation>
    <scope>NUCLEOTIDE SEQUENCE [LARGE SCALE GENOMIC DNA]</scope>
    <source>
        <strain evidence="9">Lindley</strain>
    </source>
</reference>
<keyword evidence="3" id="KW-0813">Transport</keyword>
<dbReference type="WBParaSite" id="GPLIN_000108800">
    <property type="protein sequence ID" value="GPLIN_000108800"/>
    <property type="gene ID" value="GPLIN_000108800"/>
</dbReference>
<organism evidence="9 10">
    <name type="scientific">Globodera pallida</name>
    <name type="common">Potato cyst nematode worm</name>
    <name type="synonym">Heterodera pallida</name>
    <dbReference type="NCBI Taxonomy" id="36090"/>
    <lineage>
        <taxon>Eukaryota</taxon>
        <taxon>Metazoa</taxon>
        <taxon>Ecdysozoa</taxon>
        <taxon>Nematoda</taxon>
        <taxon>Chromadorea</taxon>
        <taxon>Rhabditida</taxon>
        <taxon>Tylenchina</taxon>
        <taxon>Tylenchomorpha</taxon>
        <taxon>Tylenchoidea</taxon>
        <taxon>Heteroderidae</taxon>
        <taxon>Heteroderinae</taxon>
        <taxon>Globodera</taxon>
    </lineage>
</organism>
<dbReference type="Proteomes" id="UP000050741">
    <property type="component" value="Unassembled WGS sequence"/>
</dbReference>
<evidence type="ECO:0000256" key="5">
    <source>
        <dbReference type="ARBA" id="ARBA00022692"/>
    </source>
</evidence>
<accession>A0A183BKF8</accession>
<dbReference type="GO" id="GO:0035435">
    <property type="term" value="P:phosphate ion transmembrane transport"/>
    <property type="evidence" value="ECO:0007669"/>
    <property type="project" value="TreeGrafter"/>
</dbReference>
<proteinExistence type="inferred from homology"/>
<dbReference type="GO" id="GO:0016020">
    <property type="term" value="C:membrane"/>
    <property type="evidence" value="ECO:0007669"/>
    <property type="project" value="UniProtKB-SubCell"/>
</dbReference>
<protein>
    <submittedName>
        <fullName evidence="10">Phosphate transporter</fullName>
    </submittedName>
</protein>
<keyword evidence="5 8" id="KW-0812">Transmembrane</keyword>
<reference evidence="10" key="2">
    <citation type="submission" date="2016-06" db="UniProtKB">
        <authorList>
            <consortium name="WormBaseParasite"/>
        </authorList>
    </citation>
    <scope>IDENTIFICATION</scope>
</reference>
<evidence type="ECO:0000256" key="7">
    <source>
        <dbReference type="ARBA" id="ARBA00023136"/>
    </source>
</evidence>
<evidence type="ECO:0000256" key="3">
    <source>
        <dbReference type="ARBA" id="ARBA00022448"/>
    </source>
</evidence>
<evidence type="ECO:0000313" key="10">
    <source>
        <dbReference type="WBParaSite" id="GPLIN_000108800"/>
    </source>
</evidence>
<sequence>MLDIYNSQNVLQQGDTPLWMMFYGVSGTFMKTVGKKITEINPCNGFAIEFGMAITVLCASKIGIPISSTHCLIGSVMFVGLIKSGEGVDWRVLTNVAMSWLLTLPLSALFSALIMFALKVAFL</sequence>
<evidence type="ECO:0000256" key="8">
    <source>
        <dbReference type="SAM" id="Phobius"/>
    </source>
</evidence>
<feature type="transmembrane region" description="Helical" evidence="8">
    <location>
        <begin position="62"/>
        <end position="82"/>
    </location>
</feature>
<dbReference type="GO" id="GO:0005315">
    <property type="term" value="F:phosphate transmembrane transporter activity"/>
    <property type="evidence" value="ECO:0007669"/>
    <property type="project" value="InterPro"/>
</dbReference>
<comment type="subcellular location">
    <subcellularLocation>
        <location evidence="1">Membrane</location>
        <topology evidence="1">Multi-pass membrane protein</topology>
    </subcellularLocation>
</comment>
<feature type="transmembrane region" description="Helical" evidence="8">
    <location>
        <begin position="102"/>
        <end position="122"/>
    </location>
</feature>
<keyword evidence="9" id="KW-1185">Reference proteome</keyword>
<evidence type="ECO:0000313" key="9">
    <source>
        <dbReference type="Proteomes" id="UP000050741"/>
    </source>
</evidence>
<name>A0A183BKF8_GLOPA</name>
<dbReference type="InterPro" id="IPR001204">
    <property type="entry name" value="Phos_transporter"/>
</dbReference>
<dbReference type="Pfam" id="PF01384">
    <property type="entry name" value="PHO4"/>
    <property type="match status" value="1"/>
</dbReference>